<dbReference type="Gene3D" id="3.40.960.10">
    <property type="entry name" value="VSR Endonuclease"/>
    <property type="match status" value="1"/>
</dbReference>
<dbReference type="RefSeq" id="WP_130475154.1">
    <property type="nucleotide sequence ID" value="NZ_SFCC01000004.1"/>
</dbReference>
<protein>
    <recommendedName>
        <fullName evidence="3">DUF559 domain-containing protein</fullName>
    </recommendedName>
</protein>
<dbReference type="InterPro" id="IPR011335">
    <property type="entry name" value="Restrct_endonuc-II-like"/>
</dbReference>
<dbReference type="AlphaFoldDB" id="A0A4Q7JA18"/>
<dbReference type="SUPFAM" id="SSF52980">
    <property type="entry name" value="Restriction endonuclease-like"/>
    <property type="match status" value="1"/>
</dbReference>
<dbReference type="EMBL" id="SFCC01000004">
    <property type="protein sequence ID" value="RZQ64099.1"/>
    <property type="molecule type" value="Genomic_DNA"/>
</dbReference>
<proteinExistence type="predicted"/>
<organism evidence="1 2">
    <name type="scientific">Amycolatopsis suaedae</name>
    <dbReference type="NCBI Taxonomy" id="2510978"/>
    <lineage>
        <taxon>Bacteria</taxon>
        <taxon>Bacillati</taxon>
        <taxon>Actinomycetota</taxon>
        <taxon>Actinomycetes</taxon>
        <taxon>Pseudonocardiales</taxon>
        <taxon>Pseudonocardiaceae</taxon>
        <taxon>Amycolatopsis</taxon>
    </lineage>
</organism>
<keyword evidence="2" id="KW-1185">Reference proteome</keyword>
<name>A0A4Q7JA18_9PSEU</name>
<reference evidence="1 2" key="1">
    <citation type="submission" date="2019-02" db="EMBL/GenBank/DDBJ databases">
        <title>Draft genome sequence of Amycolatopsis sp. 8-3EHSu isolated from roots of Suaeda maritima.</title>
        <authorList>
            <person name="Duangmal K."/>
            <person name="Chantavorakit T."/>
        </authorList>
    </citation>
    <scope>NUCLEOTIDE SEQUENCE [LARGE SCALE GENOMIC DNA]</scope>
    <source>
        <strain evidence="1 2">8-3EHSu</strain>
    </source>
</reference>
<comment type="caution">
    <text evidence="1">The sequence shown here is derived from an EMBL/GenBank/DDBJ whole genome shotgun (WGS) entry which is preliminary data.</text>
</comment>
<evidence type="ECO:0000313" key="2">
    <source>
        <dbReference type="Proteomes" id="UP000292003"/>
    </source>
</evidence>
<evidence type="ECO:0000313" key="1">
    <source>
        <dbReference type="EMBL" id="RZQ64099.1"/>
    </source>
</evidence>
<dbReference type="OrthoDB" id="3173471at2"/>
<dbReference type="Proteomes" id="UP000292003">
    <property type="component" value="Unassembled WGS sequence"/>
</dbReference>
<evidence type="ECO:0008006" key="3">
    <source>
        <dbReference type="Google" id="ProtNLM"/>
    </source>
</evidence>
<gene>
    <name evidence="1" type="ORF">EWH70_08870</name>
</gene>
<accession>A0A4Q7JA18</accession>
<sequence length="324" mass="36721">MTTTTVFENPVLNDVFRGSEARAAGIVTKAQLQGPRFRRLFQDVYVAADVPVTHELRCRGAALVVPEDAVLTGRSAATVMGVELAKPYDPVEFVVPEASRFGPKQGMHVRRTEVKKTESRRWNGIRIAKPSRVALDLLLRLSPRTRGWVRRLRIGVPDLDAFLRFKRIRRRTLDKMFHRRRNRGIRLARTALNLADTRAESHPESELRVVMHFGGIKAVPQLTVRRGRRRIARLDLAIEPEKVAVEYDGRWHNAPRQARLDDLRRRQLFAQGWQFVVVTAEDLAGDYTTLLGKIQAGIGRARTRGQGVSMGDRTARVWSARAAS</sequence>